<reference evidence="1" key="1">
    <citation type="submission" date="2023-01" db="EMBL/GenBank/DDBJ databases">
        <title>Genome assembly of the deep-sea coral Lophelia pertusa.</title>
        <authorList>
            <person name="Herrera S."/>
            <person name="Cordes E."/>
        </authorList>
    </citation>
    <scope>NUCLEOTIDE SEQUENCE</scope>
    <source>
        <strain evidence="1">USNM1676648</strain>
        <tissue evidence="1">Polyp</tissue>
    </source>
</reference>
<evidence type="ECO:0000313" key="1">
    <source>
        <dbReference type="EMBL" id="KAJ7385320.1"/>
    </source>
</evidence>
<dbReference type="AlphaFoldDB" id="A0A9X0D3B2"/>
<gene>
    <name evidence="1" type="ORF">OS493_016396</name>
</gene>
<evidence type="ECO:0000313" key="2">
    <source>
        <dbReference type="Proteomes" id="UP001163046"/>
    </source>
</evidence>
<accession>A0A9X0D3B2</accession>
<proteinExistence type="predicted"/>
<keyword evidence="2" id="KW-1185">Reference proteome</keyword>
<dbReference type="EMBL" id="MU825881">
    <property type="protein sequence ID" value="KAJ7385320.1"/>
    <property type="molecule type" value="Genomic_DNA"/>
</dbReference>
<organism evidence="1 2">
    <name type="scientific">Desmophyllum pertusum</name>
    <dbReference type="NCBI Taxonomy" id="174260"/>
    <lineage>
        <taxon>Eukaryota</taxon>
        <taxon>Metazoa</taxon>
        <taxon>Cnidaria</taxon>
        <taxon>Anthozoa</taxon>
        <taxon>Hexacorallia</taxon>
        <taxon>Scleractinia</taxon>
        <taxon>Caryophylliina</taxon>
        <taxon>Caryophylliidae</taxon>
        <taxon>Desmophyllum</taxon>
    </lineage>
</organism>
<dbReference type="Proteomes" id="UP001163046">
    <property type="component" value="Unassembled WGS sequence"/>
</dbReference>
<comment type="caution">
    <text evidence="1">The sequence shown here is derived from an EMBL/GenBank/DDBJ whole genome shotgun (WGS) entry which is preliminary data.</text>
</comment>
<sequence length="229" mass="25947">MNETFNEEYFGVDDFDLDEKAVISLEETLKRIEESYLGNPKHYTLFSGGANGSDTYWQNLGAKFGVHVKAFSFKAHGRRNSARVVLDDEQLKQADEFLHKANKTLKRHFPTSKSFVNNLLRRNWYQVKDTNGVFAVGRLSATRSTVEGGTGWAVQMAVDAKKPVYVFDTVSSSWHRYEYSKKKFISCINAPRLTFNFTGIGTRALPENGKAAIETIFQGTFGKLSRFSK</sequence>
<name>A0A9X0D3B2_9CNID</name>
<protein>
    <submittedName>
        <fullName evidence="1">Uncharacterized protein</fullName>
    </submittedName>
</protein>
<dbReference type="OrthoDB" id="5975382at2759"/>